<dbReference type="PANTHER" id="PTHR21648">
    <property type="entry name" value="FLAGELLAR RADIAL SPOKE PROTEIN 3"/>
    <property type="match status" value="1"/>
</dbReference>
<evidence type="ECO:0000256" key="6">
    <source>
        <dbReference type="ARBA" id="ARBA00023069"/>
    </source>
</evidence>
<dbReference type="OMA" id="FRGAPFK"/>
<dbReference type="GO" id="GO:0005929">
    <property type="term" value="C:cilium"/>
    <property type="evidence" value="ECO:0007669"/>
    <property type="project" value="TreeGrafter"/>
</dbReference>
<evidence type="ECO:0000256" key="5">
    <source>
        <dbReference type="ARBA" id="ARBA00022846"/>
    </source>
</evidence>
<evidence type="ECO:0000256" key="1">
    <source>
        <dbReference type="ARBA" id="ARBA00004611"/>
    </source>
</evidence>
<dbReference type="SUPFAM" id="SSF81995">
    <property type="entry name" value="beta-sandwich domain of Sec23/24"/>
    <property type="match status" value="1"/>
</dbReference>
<proteinExistence type="inferred from homology"/>
<feature type="coiled-coil region" evidence="9">
    <location>
        <begin position="76"/>
        <end position="111"/>
    </location>
</feature>
<evidence type="ECO:0000256" key="3">
    <source>
        <dbReference type="ARBA" id="ARBA00022490"/>
    </source>
</evidence>
<keyword evidence="8" id="KW-0966">Cell projection</keyword>
<evidence type="ECO:0000313" key="12">
    <source>
        <dbReference type="Proteomes" id="UP000030763"/>
    </source>
</evidence>
<reference evidence="11" key="2">
    <citation type="submission" date="2013-10" db="EMBL/GenBank/DDBJ databases">
        <authorList>
            <person name="Aslett M."/>
        </authorList>
    </citation>
    <scope>NUCLEOTIDE SEQUENCE [LARGE SCALE GENOMIC DNA]</scope>
    <source>
        <strain evidence="11">Weybridge</strain>
    </source>
</reference>
<keyword evidence="4" id="KW-0597">Phosphoprotein</keyword>
<keyword evidence="5" id="KW-0282">Flagellum</keyword>
<protein>
    <recommendedName>
        <fullName evidence="13">Radial spoke 3 protein</fullName>
    </recommendedName>
</protein>
<name>U6MFP7_EIMMA</name>
<keyword evidence="3" id="KW-0963">Cytoplasm</keyword>
<dbReference type="AlphaFoldDB" id="U6MFP7"/>
<feature type="coiled-coil region" evidence="9">
    <location>
        <begin position="241"/>
        <end position="285"/>
    </location>
</feature>
<dbReference type="RefSeq" id="XP_013337934.1">
    <property type="nucleotide sequence ID" value="XM_013482480.1"/>
</dbReference>
<evidence type="ECO:0000256" key="9">
    <source>
        <dbReference type="SAM" id="Coils"/>
    </source>
</evidence>
<dbReference type="Proteomes" id="UP000030763">
    <property type="component" value="Unassembled WGS sequence"/>
</dbReference>
<accession>U6MFP7</accession>
<dbReference type="GeneID" id="25337948"/>
<evidence type="ECO:0000313" key="11">
    <source>
        <dbReference type="EMBL" id="CDJ61284.1"/>
    </source>
</evidence>
<dbReference type="PANTHER" id="PTHR21648:SF0">
    <property type="entry name" value="RADIAL SPOKE HEAD PROTEIN 3 HOMOLOG"/>
    <property type="match status" value="1"/>
</dbReference>
<feature type="compositionally biased region" description="Low complexity" evidence="10">
    <location>
        <begin position="1"/>
        <end position="18"/>
    </location>
</feature>
<gene>
    <name evidence="11" type="ORF">EMWEY_00039620</name>
</gene>
<feature type="region of interest" description="Disordered" evidence="10">
    <location>
        <begin position="1"/>
        <end position="33"/>
    </location>
</feature>
<evidence type="ECO:0008006" key="13">
    <source>
        <dbReference type="Google" id="ProtNLM"/>
    </source>
</evidence>
<dbReference type="OrthoDB" id="313308at2759"/>
<comment type="similarity">
    <text evidence="2">Belongs to the flagellar radial spoke RSP3 family.</text>
</comment>
<keyword evidence="6" id="KW-0969">Cilium</keyword>
<reference evidence="11" key="1">
    <citation type="submission" date="2013-10" db="EMBL/GenBank/DDBJ databases">
        <title>Genomic analysis of the causative agents of coccidiosis in chickens.</title>
        <authorList>
            <person name="Reid A.J."/>
            <person name="Blake D."/>
            <person name="Billington K."/>
            <person name="Browne H."/>
            <person name="Dunn M."/>
            <person name="Hung S."/>
            <person name="Kawahara F."/>
            <person name="Miranda-Saavedra D."/>
            <person name="Mourier T."/>
            <person name="Nagra H."/>
            <person name="Otto T.D."/>
            <person name="Rawlings N."/>
            <person name="Sanchez A."/>
            <person name="Sanders M."/>
            <person name="Subramaniam C."/>
            <person name="Tay Y."/>
            <person name="Dear P."/>
            <person name="Doerig C."/>
            <person name="Gruber A."/>
            <person name="Parkinson J."/>
            <person name="Shirley M."/>
            <person name="Wan K.L."/>
            <person name="Berriman M."/>
            <person name="Tomley F."/>
            <person name="Pain A."/>
        </authorList>
    </citation>
    <scope>NUCLEOTIDE SEQUENCE [LARGE SCALE GENOMIC DNA]</scope>
    <source>
        <strain evidence="11">Weybridge</strain>
    </source>
</reference>
<sequence>MATVGRRGAPPPASSSSKRLPRPPDRPLNLMSDRRVFRGAPFKLLQKQETDSSASPILMREKLLRAQRASVPSPFLHQQQQQRQQVQQQQRQQVQQQLQQQRQQQQQQQQQQSGTRICSAAASASLPSCHPPSSSSAAAAAASAAAAAADSVAAAAASKQGKEVALQTDCHVVQLAAAAAAAAGPEAEAQTDIFKDRPVSPFLAIRAEVADISTQIQEGDLFNFDVEVVPLLEVLVGRVIEQSLNEVLQETEIELIKQQREAFERERLQQLIAVQSLEAAEQRRQQEAGI</sequence>
<keyword evidence="7" id="KW-0206">Cytoskeleton</keyword>
<evidence type="ECO:0000256" key="2">
    <source>
        <dbReference type="ARBA" id="ARBA00006737"/>
    </source>
</evidence>
<comment type="subcellular location">
    <subcellularLocation>
        <location evidence="1">Cytoplasm</location>
        <location evidence="1">Cytoskeleton</location>
        <location evidence="1">Flagellum axoneme</location>
    </subcellularLocation>
</comment>
<evidence type="ECO:0000256" key="7">
    <source>
        <dbReference type="ARBA" id="ARBA00023212"/>
    </source>
</evidence>
<dbReference type="InterPro" id="IPR009290">
    <property type="entry name" value="Radial_spoke_3"/>
</dbReference>
<organism evidence="11 12">
    <name type="scientific">Eimeria maxima</name>
    <name type="common">Coccidian parasite</name>
    <dbReference type="NCBI Taxonomy" id="5804"/>
    <lineage>
        <taxon>Eukaryota</taxon>
        <taxon>Sar</taxon>
        <taxon>Alveolata</taxon>
        <taxon>Apicomplexa</taxon>
        <taxon>Conoidasida</taxon>
        <taxon>Coccidia</taxon>
        <taxon>Eucoccidiorida</taxon>
        <taxon>Eimeriorina</taxon>
        <taxon>Eimeriidae</taxon>
        <taxon>Eimeria</taxon>
    </lineage>
</organism>
<evidence type="ECO:0000256" key="10">
    <source>
        <dbReference type="SAM" id="MobiDB-lite"/>
    </source>
</evidence>
<dbReference type="EMBL" id="HG722047">
    <property type="protein sequence ID" value="CDJ61284.1"/>
    <property type="molecule type" value="Genomic_DNA"/>
</dbReference>
<evidence type="ECO:0000256" key="4">
    <source>
        <dbReference type="ARBA" id="ARBA00022553"/>
    </source>
</evidence>
<dbReference type="Pfam" id="PF06098">
    <property type="entry name" value="Radial_spoke_3"/>
    <property type="match status" value="1"/>
</dbReference>
<dbReference type="VEuPathDB" id="ToxoDB:EMWEY_00039620"/>
<keyword evidence="12" id="KW-1185">Reference proteome</keyword>
<keyword evidence="9" id="KW-0175">Coiled coil</keyword>
<evidence type="ECO:0000256" key="8">
    <source>
        <dbReference type="ARBA" id="ARBA00023273"/>
    </source>
</evidence>